<protein>
    <recommendedName>
        <fullName evidence="4">Phage holin family protein</fullName>
    </recommendedName>
</protein>
<feature type="transmembrane region" description="Helical" evidence="1">
    <location>
        <begin position="44"/>
        <end position="67"/>
    </location>
</feature>
<proteinExistence type="predicted"/>
<evidence type="ECO:0000313" key="3">
    <source>
        <dbReference type="Proteomes" id="UP000317332"/>
    </source>
</evidence>
<feature type="transmembrane region" description="Helical" evidence="1">
    <location>
        <begin position="73"/>
        <end position="93"/>
    </location>
</feature>
<dbReference type="AlphaFoldDB" id="A0A506PNI0"/>
<accession>A0A506PNI0</accession>
<keyword evidence="3" id="KW-1185">Reference proteome</keyword>
<dbReference type="EMBL" id="VHIQ01000001">
    <property type="protein sequence ID" value="TPV35456.1"/>
    <property type="molecule type" value="Genomic_DNA"/>
</dbReference>
<name>A0A506PNI0_9FLAO</name>
<comment type="caution">
    <text evidence="2">The sequence shown here is derived from an EMBL/GenBank/DDBJ whole genome shotgun (WGS) entry which is preliminary data.</text>
</comment>
<keyword evidence="1" id="KW-1133">Transmembrane helix</keyword>
<gene>
    <name evidence="2" type="ORF">FJ651_00615</name>
</gene>
<reference evidence="2 3" key="1">
    <citation type="submission" date="2019-06" db="EMBL/GenBank/DDBJ databases">
        <title>Flavobacteriaceae Paucihalobacterium erythroidium CWB-1, complete genome.</title>
        <authorList>
            <person name="Wu S."/>
        </authorList>
    </citation>
    <scope>NUCLEOTIDE SEQUENCE [LARGE SCALE GENOMIC DNA]</scope>
    <source>
        <strain evidence="2 3">CWB-1</strain>
    </source>
</reference>
<organism evidence="2 3">
    <name type="scientific">Paucihalobacter ruber</name>
    <dbReference type="NCBI Taxonomy" id="2567861"/>
    <lineage>
        <taxon>Bacteria</taxon>
        <taxon>Pseudomonadati</taxon>
        <taxon>Bacteroidota</taxon>
        <taxon>Flavobacteriia</taxon>
        <taxon>Flavobacteriales</taxon>
        <taxon>Flavobacteriaceae</taxon>
        <taxon>Paucihalobacter</taxon>
    </lineage>
</organism>
<dbReference type="Proteomes" id="UP000317332">
    <property type="component" value="Unassembled WGS sequence"/>
</dbReference>
<evidence type="ECO:0000313" key="2">
    <source>
        <dbReference type="EMBL" id="TPV35456.1"/>
    </source>
</evidence>
<evidence type="ECO:0000256" key="1">
    <source>
        <dbReference type="SAM" id="Phobius"/>
    </source>
</evidence>
<keyword evidence="1" id="KW-0472">Membrane</keyword>
<evidence type="ECO:0008006" key="4">
    <source>
        <dbReference type="Google" id="ProtNLM"/>
    </source>
</evidence>
<dbReference type="RefSeq" id="WP_140988465.1">
    <property type="nucleotide sequence ID" value="NZ_VHIQ01000001.1"/>
</dbReference>
<keyword evidence="1" id="KW-0812">Transmembrane</keyword>
<sequence>MTDTTKIEALTEDLKAYLQTSKSLLQSQITEKIAVLSASIIQHVITTIVVIFCLLFLSISLGIYLSILFDSYLFGFLSVSGVYMIILVLLLLINKQLIRNPIINRIIFKITNNQ</sequence>